<accession>A0A6J1WJS7</accession>
<dbReference type="RefSeq" id="XP_026754487.1">
    <property type="nucleotide sequence ID" value="XM_026898686.3"/>
</dbReference>
<keyword evidence="1" id="KW-1185">Reference proteome</keyword>
<protein>
    <submittedName>
        <fullName evidence="2">Uncharacterized protein LOC113514588</fullName>
    </submittedName>
</protein>
<sequence length="158" mass="18154">MSRLYTTPTLRVRIAREAQLYAEKKWILEALKKIKTQRNSLQIERLQLEGMKVSLKQEIQMEKQKGKKVETGESSSSATLLQKTPNITSTQIIEYEHTQNIEDLEALCNEEELNLVVHGTGSSNINNSDFCIEEDEEDNEDNCDDVLIDMNMFMNGQL</sequence>
<dbReference type="InParanoid" id="A0A6J1WJS7"/>
<dbReference type="InterPro" id="IPR029138">
    <property type="entry name" value="SNAPC5"/>
</dbReference>
<gene>
    <name evidence="2" type="primary">LOC113514588</name>
</gene>
<evidence type="ECO:0000313" key="2">
    <source>
        <dbReference type="RefSeq" id="XP_026754487.1"/>
    </source>
</evidence>
<dbReference type="KEGG" id="gmw:113514588"/>
<reference evidence="2" key="1">
    <citation type="submission" date="2025-08" db="UniProtKB">
        <authorList>
            <consortium name="RefSeq"/>
        </authorList>
    </citation>
    <scope>IDENTIFICATION</scope>
    <source>
        <tissue evidence="2">Whole larvae</tissue>
    </source>
</reference>
<name>A0A6J1WJS7_GALME</name>
<dbReference type="GO" id="GO:0006384">
    <property type="term" value="P:transcription initiation at RNA polymerase III promoter"/>
    <property type="evidence" value="ECO:0007669"/>
    <property type="project" value="InterPro"/>
</dbReference>
<dbReference type="GO" id="GO:0005634">
    <property type="term" value="C:nucleus"/>
    <property type="evidence" value="ECO:0007669"/>
    <property type="project" value="InterPro"/>
</dbReference>
<organism evidence="1 2">
    <name type="scientific">Galleria mellonella</name>
    <name type="common">Greater wax moth</name>
    <dbReference type="NCBI Taxonomy" id="7137"/>
    <lineage>
        <taxon>Eukaryota</taxon>
        <taxon>Metazoa</taxon>
        <taxon>Ecdysozoa</taxon>
        <taxon>Arthropoda</taxon>
        <taxon>Hexapoda</taxon>
        <taxon>Insecta</taxon>
        <taxon>Pterygota</taxon>
        <taxon>Neoptera</taxon>
        <taxon>Endopterygota</taxon>
        <taxon>Lepidoptera</taxon>
        <taxon>Glossata</taxon>
        <taxon>Ditrysia</taxon>
        <taxon>Pyraloidea</taxon>
        <taxon>Pyralidae</taxon>
        <taxon>Galleriinae</taxon>
        <taxon>Galleria</taxon>
    </lineage>
</organism>
<evidence type="ECO:0000313" key="1">
    <source>
        <dbReference type="Proteomes" id="UP001652740"/>
    </source>
</evidence>
<dbReference type="Proteomes" id="UP001652740">
    <property type="component" value="Unplaced"/>
</dbReference>
<dbReference type="Pfam" id="PF15497">
    <property type="entry name" value="SNAPC5"/>
    <property type="match status" value="1"/>
</dbReference>
<dbReference type="GeneID" id="113514588"/>
<dbReference type="OrthoDB" id="8115220at2759"/>
<proteinExistence type="predicted"/>
<dbReference type="GO" id="GO:0006366">
    <property type="term" value="P:transcription by RNA polymerase II"/>
    <property type="evidence" value="ECO:0007669"/>
    <property type="project" value="InterPro"/>
</dbReference>
<dbReference type="AlphaFoldDB" id="A0A6J1WJS7"/>